<keyword evidence="14" id="KW-1185">Reference proteome</keyword>
<proteinExistence type="inferred from homology"/>
<dbReference type="GO" id="GO:0046914">
    <property type="term" value="F:transition metal ion binding"/>
    <property type="evidence" value="ECO:0007669"/>
    <property type="project" value="InterPro"/>
</dbReference>
<dbReference type="InterPro" id="IPR022689">
    <property type="entry name" value="Iron_dep_repressor"/>
</dbReference>
<dbReference type="GO" id="GO:0005737">
    <property type="term" value="C:cytoplasm"/>
    <property type="evidence" value="ECO:0007669"/>
    <property type="project" value="UniProtKB-SubCell"/>
</dbReference>
<sequence>MPDPPVAASRWSDSVENYLKVIYTHTEWQPAPATVSALAAKLQLAPSSVAEMIKKLDRMGLVEHVRYGAVTLTGRGRLAALDMVRKHRLLESYLVAELGYSWDEVHDEAEVLEHVISPLLLDRIDARLGRPTRDPHGDPIPRSDGTVDRPVATVLADLAAGTTGSVVRISDADPAVLNLAAQAGLGLDSLVTVVRLEPLIVSVAGARVQLPAGAATAIWVARFDPATMPR</sequence>
<dbReference type="OrthoDB" id="9791355at2"/>
<dbReference type="PROSITE" id="PS50944">
    <property type="entry name" value="HTH_DTXR"/>
    <property type="match status" value="1"/>
</dbReference>
<comment type="subcellular location">
    <subcellularLocation>
        <location evidence="1">Cytoplasm</location>
    </subcellularLocation>
</comment>
<feature type="domain" description="HTH dtxR-type" evidence="12">
    <location>
        <begin position="11"/>
        <end position="73"/>
    </location>
</feature>
<evidence type="ECO:0000256" key="7">
    <source>
        <dbReference type="ARBA" id="ARBA00023125"/>
    </source>
</evidence>
<dbReference type="Gene3D" id="1.10.60.10">
    <property type="entry name" value="Iron dependent repressor, metal binding and dimerisation domain"/>
    <property type="match status" value="1"/>
</dbReference>
<evidence type="ECO:0000259" key="12">
    <source>
        <dbReference type="PROSITE" id="PS50944"/>
    </source>
</evidence>
<evidence type="ECO:0000256" key="2">
    <source>
        <dbReference type="ARBA" id="ARBA00007871"/>
    </source>
</evidence>
<dbReference type="PANTHER" id="PTHR33238:SF11">
    <property type="entry name" value="TRANSCRIPTIONAL REGULATOR MNTR"/>
    <property type="match status" value="1"/>
</dbReference>
<comment type="similarity">
    <text evidence="2">Belongs to the DtxR/MntR family.</text>
</comment>
<evidence type="ECO:0000256" key="9">
    <source>
        <dbReference type="ARBA" id="ARBA00023163"/>
    </source>
</evidence>
<dbReference type="SMART" id="SM00529">
    <property type="entry name" value="HTH_DTXR"/>
    <property type="match status" value="1"/>
</dbReference>
<keyword evidence="6" id="KW-0805">Transcription regulation</keyword>
<gene>
    <name evidence="13" type="ORF">SAMN04515671_1495</name>
</gene>
<dbReference type="InterPro" id="IPR050536">
    <property type="entry name" value="DtxR_MntR_Metal-Reg"/>
</dbReference>
<evidence type="ECO:0000256" key="8">
    <source>
        <dbReference type="ARBA" id="ARBA00023159"/>
    </source>
</evidence>
<evidence type="ECO:0000256" key="11">
    <source>
        <dbReference type="ARBA" id="ARBA00032593"/>
    </source>
</evidence>
<dbReference type="InterPro" id="IPR036388">
    <property type="entry name" value="WH-like_DNA-bd_sf"/>
</dbReference>
<evidence type="ECO:0000256" key="4">
    <source>
        <dbReference type="ARBA" id="ARBA00022490"/>
    </source>
</evidence>
<keyword evidence="8" id="KW-0010">Activator</keyword>
<dbReference type="EMBL" id="LT629710">
    <property type="protein sequence ID" value="SDO61498.1"/>
    <property type="molecule type" value="Genomic_DNA"/>
</dbReference>
<dbReference type="SMART" id="SM00899">
    <property type="entry name" value="FeoA"/>
    <property type="match status" value="1"/>
</dbReference>
<dbReference type="InterPro" id="IPR036421">
    <property type="entry name" value="Fe_dep_repressor_sf"/>
</dbReference>
<dbReference type="Pfam" id="PF02742">
    <property type="entry name" value="Fe_dep_repr_C"/>
    <property type="match status" value="1"/>
</dbReference>
<dbReference type="InterPro" id="IPR008988">
    <property type="entry name" value="Transcriptional_repressor_C"/>
</dbReference>
<evidence type="ECO:0000313" key="13">
    <source>
        <dbReference type="EMBL" id="SDO61498.1"/>
    </source>
</evidence>
<reference evidence="13 14" key="1">
    <citation type="submission" date="2016-10" db="EMBL/GenBank/DDBJ databases">
        <authorList>
            <person name="de Groot N.N."/>
        </authorList>
    </citation>
    <scope>NUCLEOTIDE SEQUENCE [LARGE SCALE GENOMIC DNA]</scope>
    <source>
        <strain evidence="14">P4-7,KCTC 19426,CECT 7604</strain>
    </source>
</reference>
<keyword evidence="10" id="KW-0464">Manganese</keyword>
<evidence type="ECO:0000313" key="14">
    <source>
        <dbReference type="Proteomes" id="UP000198741"/>
    </source>
</evidence>
<accession>A0A1H0KZU9</accession>
<keyword evidence="5" id="KW-0678">Repressor</keyword>
<dbReference type="InterPro" id="IPR036390">
    <property type="entry name" value="WH_DNA-bd_sf"/>
</dbReference>
<dbReference type="Proteomes" id="UP000198741">
    <property type="component" value="Chromosome I"/>
</dbReference>
<dbReference type="Gene3D" id="1.10.10.10">
    <property type="entry name" value="Winged helix-like DNA-binding domain superfamily/Winged helix DNA-binding domain"/>
    <property type="match status" value="1"/>
</dbReference>
<evidence type="ECO:0000256" key="6">
    <source>
        <dbReference type="ARBA" id="ARBA00023015"/>
    </source>
</evidence>
<keyword evidence="7" id="KW-0238">DNA-binding</keyword>
<dbReference type="InterPro" id="IPR001367">
    <property type="entry name" value="Fe_dep_repressor"/>
</dbReference>
<dbReference type="GO" id="GO:0046983">
    <property type="term" value="F:protein dimerization activity"/>
    <property type="evidence" value="ECO:0007669"/>
    <property type="project" value="InterPro"/>
</dbReference>
<dbReference type="FunFam" id="1.10.60.10:FF:000004">
    <property type="entry name" value="DtxR family transcriptional regulator"/>
    <property type="match status" value="1"/>
</dbReference>
<dbReference type="RefSeq" id="WP_090475414.1">
    <property type="nucleotide sequence ID" value="NZ_LT629710.1"/>
</dbReference>
<dbReference type="GO" id="GO:0045892">
    <property type="term" value="P:negative regulation of DNA-templated transcription"/>
    <property type="evidence" value="ECO:0007669"/>
    <property type="project" value="TreeGrafter"/>
</dbReference>
<comment type="subunit">
    <text evidence="3">Homodimer.</text>
</comment>
<evidence type="ECO:0000256" key="3">
    <source>
        <dbReference type="ARBA" id="ARBA00011738"/>
    </source>
</evidence>
<dbReference type="SUPFAM" id="SSF50037">
    <property type="entry name" value="C-terminal domain of transcriptional repressors"/>
    <property type="match status" value="1"/>
</dbReference>
<dbReference type="Pfam" id="PF01325">
    <property type="entry name" value="Fe_dep_repress"/>
    <property type="match status" value="1"/>
</dbReference>
<evidence type="ECO:0000256" key="5">
    <source>
        <dbReference type="ARBA" id="ARBA00022491"/>
    </source>
</evidence>
<organism evidence="13 14">
    <name type="scientific">Nakamurella panacisegetis</name>
    <dbReference type="NCBI Taxonomy" id="1090615"/>
    <lineage>
        <taxon>Bacteria</taxon>
        <taxon>Bacillati</taxon>
        <taxon>Actinomycetota</taxon>
        <taxon>Actinomycetes</taxon>
        <taxon>Nakamurellales</taxon>
        <taxon>Nakamurellaceae</taxon>
        <taxon>Nakamurella</taxon>
    </lineage>
</organism>
<keyword evidence="4" id="KW-0963">Cytoplasm</keyword>
<dbReference type="PANTHER" id="PTHR33238">
    <property type="entry name" value="IRON (METAL) DEPENDENT REPRESSOR, DTXR FAMILY"/>
    <property type="match status" value="1"/>
</dbReference>
<dbReference type="GO" id="GO:0003700">
    <property type="term" value="F:DNA-binding transcription factor activity"/>
    <property type="evidence" value="ECO:0007669"/>
    <property type="project" value="InterPro"/>
</dbReference>
<evidence type="ECO:0000256" key="10">
    <source>
        <dbReference type="ARBA" id="ARBA00023211"/>
    </source>
</evidence>
<dbReference type="SUPFAM" id="SSF46785">
    <property type="entry name" value="Winged helix' DNA-binding domain"/>
    <property type="match status" value="1"/>
</dbReference>
<dbReference type="SUPFAM" id="SSF47979">
    <property type="entry name" value="Iron-dependent repressor protein, dimerization domain"/>
    <property type="match status" value="1"/>
</dbReference>
<dbReference type="AlphaFoldDB" id="A0A1H0KZU9"/>
<keyword evidence="9" id="KW-0804">Transcription</keyword>
<protein>
    <recommendedName>
        <fullName evidence="11">Manganese transport regulator</fullName>
    </recommendedName>
</protein>
<dbReference type="InterPro" id="IPR007167">
    <property type="entry name" value="Fe-transptr_FeoA-like"/>
</dbReference>
<dbReference type="STRING" id="1090615.SAMN04515671_1495"/>
<dbReference type="GO" id="GO:0003677">
    <property type="term" value="F:DNA binding"/>
    <property type="evidence" value="ECO:0007669"/>
    <property type="project" value="UniProtKB-KW"/>
</dbReference>
<dbReference type="InterPro" id="IPR022687">
    <property type="entry name" value="HTH_DTXR"/>
</dbReference>
<evidence type="ECO:0000256" key="1">
    <source>
        <dbReference type="ARBA" id="ARBA00004496"/>
    </source>
</evidence>
<dbReference type="Pfam" id="PF04023">
    <property type="entry name" value="FeoA"/>
    <property type="match status" value="1"/>
</dbReference>
<name>A0A1H0KZU9_9ACTN</name>